<accession>A0A345H8L4</accession>
<evidence type="ECO:0000313" key="2">
    <source>
        <dbReference type="Proteomes" id="UP000253951"/>
    </source>
</evidence>
<proteinExistence type="predicted"/>
<dbReference type="OrthoDB" id="1446045at2"/>
<evidence type="ECO:0000313" key="1">
    <source>
        <dbReference type="EMBL" id="AXG72924.1"/>
    </source>
</evidence>
<name>A0A345H8L4_9FLAO</name>
<dbReference type="AlphaFoldDB" id="A0A345H8L4"/>
<reference evidence="1 2" key="1">
    <citation type="submission" date="2018-07" db="EMBL/GenBank/DDBJ databases">
        <title>Complete genome sequence of Flavobacterium arcticum type strain SM1502T.</title>
        <authorList>
            <person name="Li Y."/>
            <person name="Li D.-D."/>
        </authorList>
    </citation>
    <scope>NUCLEOTIDE SEQUENCE [LARGE SCALE GENOMIC DNA]</scope>
    <source>
        <strain evidence="1 2">SM1502</strain>
    </source>
</reference>
<dbReference type="EMBL" id="CP031188">
    <property type="protein sequence ID" value="AXG72924.1"/>
    <property type="molecule type" value="Genomic_DNA"/>
</dbReference>
<gene>
    <name evidence="1" type="ORF">DVK85_01225</name>
</gene>
<dbReference type="Proteomes" id="UP000253951">
    <property type="component" value="Chromosome"/>
</dbReference>
<dbReference type="RefSeq" id="WP_114676687.1">
    <property type="nucleotide sequence ID" value="NZ_CP031188.1"/>
</dbReference>
<keyword evidence="2" id="KW-1185">Reference proteome</keyword>
<protein>
    <submittedName>
        <fullName evidence="1">Uncharacterized protein</fullName>
    </submittedName>
</protein>
<organism evidence="1 2">
    <name type="scientific">Flavobacterium arcticum</name>
    <dbReference type="NCBI Taxonomy" id="1784713"/>
    <lineage>
        <taxon>Bacteria</taxon>
        <taxon>Pseudomonadati</taxon>
        <taxon>Bacteroidota</taxon>
        <taxon>Flavobacteriia</taxon>
        <taxon>Flavobacteriales</taxon>
        <taxon>Flavobacteriaceae</taxon>
        <taxon>Flavobacterium</taxon>
    </lineage>
</organism>
<sequence>MDKDSIVNSLQKWQDIRQDSSELVNYLGQGNCFTFMSHKYKGISKYCHAYLGIHAGCLKLFMIPSTYDNKDTIDIASYVEVCKVFPDPIPMTAPTPMHLDRIPSATAVTRVDRWEKDYTVWVPKKVTTTEGVFTAFAIPTQDFVTPEVKVRFALQTETGQPMGYNADLVVACKEMKIIYEDFVTPVPPYGSGITQASFYLLSLL</sequence>
<dbReference type="KEGG" id="fat:DVK85_01225"/>